<evidence type="ECO:0000256" key="2">
    <source>
        <dbReference type="ARBA" id="ARBA00008438"/>
    </source>
</evidence>
<dbReference type="SMART" id="SM00490">
    <property type="entry name" value="HELICc"/>
    <property type="match status" value="1"/>
</dbReference>
<feature type="domain" description="Helicase ATP-binding" evidence="15">
    <location>
        <begin position="629"/>
        <end position="803"/>
    </location>
</feature>
<protein>
    <submittedName>
        <fullName evidence="17">Uncharacterized protein</fullName>
    </submittedName>
</protein>
<name>A0A7R9Y7S4_9VIRI</name>
<keyword evidence="4" id="KW-0547">Nucleotide-binding</keyword>
<keyword evidence="5 11" id="KW-0863">Zinc-finger</keyword>
<dbReference type="InterPro" id="IPR049730">
    <property type="entry name" value="SNF2/RAD54-like_C"/>
</dbReference>
<dbReference type="PROSITE" id="PS51194">
    <property type="entry name" value="HELICASE_CTER"/>
    <property type="match status" value="1"/>
</dbReference>
<dbReference type="InterPro" id="IPR038718">
    <property type="entry name" value="SNF2-like_sf"/>
</dbReference>
<dbReference type="InterPro" id="IPR027417">
    <property type="entry name" value="P-loop_NTPase"/>
</dbReference>
<evidence type="ECO:0000256" key="11">
    <source>
        <dbReference type="PROSITE-ProRule" id="PRU00175"/>
    </source>
</evidence>
<dbReference type="SMART" id="SM00910">
    <property type="entry name" value="HIRAN"/>
    <property type="match status" value="1"/>
</dbReference>
<evidence type="ECO:0000259" key="15">
    <source>
        <dbReference type="PROSITE" id="PS51192"/>
    </source>
</evidence>
<sequence length="1234" mass="132575">MPRKRVELAASGRARCRSCGSNIARGSVRVGTEAHGDWGEYFQWRHFACHRNGNPKNFEGYGRLPSSIREAIRQRSPQCSSLTFGAEPAEPPAPAPAALPPSASLRSPAPAALAAGVSARADAAVNETQHMAADDLGDEFSREVFYGQFEAAVVGCRYYEGIAHAGEYVTLVREPNNPYDPNAVRVDNFDGKQVGHIKRGTAAALRRILDHTASGGPRVEATIPRDLSNIFTMPVTLALYGTPGDMSWVVENLRLAGHVLRRGGAALPGGPSGSGAYDSTEGGGGRGALGVSYEFNPARAQRELDELFDKLASEQEGASTDSFVEPPQLTSSLREHQKRGVAWMLSRERQAPSVLPTFFEERLELGRQVFYNSVTSTSTTARPSPVFGGLLADDMGNGKTLQTLAVILSNPPTGVVYECPSATLSEAAQTPGHAAAIADAKGSEEDAPVPTATTSSELALSNFAPAFASTWREMFSVVREVCGRVASDSCDLQTALTLAQLRTLCQVSAVSKSGNKDALAARAWAALAKVGGPASLLEGASECQSNAPFIKTWVQMLDRARELWGRALSTERDLLLLKVNQLRELCVVSCVSKSGNKDALAARAWAALDAAGGTAALYAGNAVAPRLRELQPTAKRRKTSAQSTGRAKRLTTAPAAACARGTLIVAPVSVLENWATQIEEHIAHGTLTVVVWHGPGRHALAPRLREADVVITSYSTLSGELADHEAYLDACSLGAKPAPPPGVLSVRWHRAVLDEAHTVRNRQTKAFKAVCALHARLRWALTGTPIQNSAGDVYGVLAFLGAQPLNEPQIFNRAVARPIREGDRAGLARLRLLLKTISLRRPKSVLGAELPPKTIVVQKVVFDPPHRESYSTLFDSARVAIAAAIELGTATEHYMSILECIMRLRQACCARSLVPPERLDVAAKMLAAAGKARRASGGAPDLSKEEVANLFTRLKSALDDGEDDFECAICLQPQSDVEVRILRNCSHSFCKPCIMRVMDVDPRRKQQTARCPMCRQDFRLGDLLSIAELEKRRVANDGSAGAGTGAEGPPAASETTPPKVAALLECLEGMRAEGPDKRAVVFSQFTSFLDIIEASLKSERWTTARIDGSRTAEQRAAAMHALQDGTARVLLVSTRAGGQGLNLTAANRVFMMDLWWNEAVEAQAWDRVHRLGQTLPVTVTRFVTEDTLEEKLLELQEAKAAIGSGALRKLSPAEAAKARTQDLRRLFSIGEQGD</sequence>
<dbReference type="InterPro" id="IPR001841">
    <property type="entry name" value="Znf_RING"/>
</dbReference>
<dbReference type="SMART" id="SM00487">
    <property type="entry name" value="DEXDc"/>
    <property type="match status" value="1"/>
</dbReference>
<organism evidence="17">
    <name type="scientific">Prasinoderma coloniale</name>
    <dbReference type="NCBI Taxonomy" id="156133"/>
    <lineage>
        <taxon>Eukaryota</taxon>
        <taxon>Viridiplantae</taxon>
        <taxon>Prasinodermophyta</taxon>
        <taxon>Prasinodermophyceae</taxon>
        <taxon>Prasinodermales</taxon>
        <taxon>Prasinodermaceae</taxon>
        <taxon>Prasinoderma</taxon>
    </lineage>
</organism>
<dbReference type="Pfam" id="PF00176">
    <property type="entry name" value="SNF2-rel_dom"/>
    <property type="match status" value="1"/>
</dbReference>
<dbReference type="GO" id="GO:0003677">
    <property type="term" value="F:DNA binding"/>
    <property type="evidence" value="ECO:0007669"/>
    <property type="project" value="InterPro"/>
</dbReference>
<dbReference type="PANTHER" id="PTHR45626:SF17">
    <property type="entry name" value="HELICASE-LIKE TRANSCRIPTION FACTOR"/>
    <property type="match status" value="1"/>
</dbReference>
<dbReference type="Pfam" id="PF13639">
    <property type="entry name" value="zf-RING_2"/>
    <property type="match status" value="1"/>
</dbReference>
<evidence type="ECO:0000256" key="1">
    <source>
        <dbReference type="ARBA" id="ARBA00004123"/>
    </source>
</evidence>
<evidence type="ECO:0000256" key="9">
    <source>
        <dbReference type="ARBA" id="ARBA00022840"/>
    </source>
</evidence>
<dbReference type="PANTHER" id="PTHR45626">
    <property type="entry name" value="TRANSCRIPTION TERMINATION FACTOR 2-RELATED"/>
    <property type="match status" value="1"/>
</dbReference>
<evidence type="ECO:0000259" key="14">
    <source>
        <dbReference type="PROSITE" id="PS50089"/>
    </source>
</evidence>
<dbReference type="GO" id="GO:0008094">
    <property type="term" value="F:ATP-dependent activity, acting on DNA"/>
    <property type="evidence" value="ECO:0007669"/>
    <property type="project" value="TreeGrafter"/>
</dbReference>
<dbReference type="PROSITE" id="PS50064">
    <property type="entry name" value="ZF_PARP_2"/>
    <property type="match status" value="1"/>
</dbReference>
<evidence type="ECO:0000256" key="3">
    <source>
        <dbReference type="ARBA" id="ARBA00022723"/>
    </source>
</evidence>
<dbReference type="Gene3D" id="3.40.50.10810">
    <property type="entry name" value="Tandem AAA-ATPase domain"/>
    <property type="match status" value="2"/>
</dbReference>
<dbReference type="GO" id="GO:0004386">
    <property type="term" value="F:helicase activity"/>
    <property type="evidence" value="ECO:0007669"/>
    <property type="project" value="UniProtKB-KW"/>
</dbReference>
<feature type="region of interest" description="Disordered" evidence="12">
    <location>
        <begin position="264"/>
        <end position="283"/>
    </location>
</feature>
<feature type="domain" description="Helicase C-terminal" evidence="16">
    <location>
        <begin position="1059"/>
        <end position="1211"/>
    </location>
</feature>
<dbReference type="InterPro" id="IPR036957">
    <property type="entry name" value="Znf_PARP_sf"/>
</dbReference>
<dbReference type="EMBL" id="HBDZ01014641">
    <property type="protein sequence ID" value="CAD8249575.1"/>
    <property type="molecule type" value="Transcribed_RNA"/>
</dbReference>
<dbReference type="GO" id="GO:0005524">
    <property type="term" value="F:ATP binding"/>
    <property type="evidence" value="ECO:0007669"/>
    <property type="project" value="UniProtKB-KW"/>
</dbReference>
<dbReference type="PROSITE" id="PS00518">
    <property type="entry name" value="ZF_RING_1"/>
    <property type="match status" value="1"/>
</dbReference>
<dbReference type="GO" id="GO:0008270">
    <property type="term" value="F:zinc ion binding"/>
    <property type="evidence" value="ECO:0007669"/>
    <property type="project" value="UniProtKB-KW"/>
</dbReference>
<dbReference type="CDD" id="cd18008">
    <property type="entry name" value="DEXDc_SHPRH-like"/>
    <property type="match status" value="1"/>
</dbReference>
<dbReference type="InterPro" id="IPR050628">
    <property type="entry name" value="SNF2_RAD54_helicase_TF"/>
</dbReference>
<feature type="region of interest" description="Disordered" evidence="12">
    <location>
        <begin position="1037"/>
        <end position="1057"/>
    </location>
</feature>
<dbReference type="PROSITE" id="PS50089">
    <property type="entry name" value="ZF_RING_2"/>
    <property type="match status" value="1"/>
</dbReference>
<dbReference type="Gene3D" id="3.30.1740.10">
    <property type="entry name" value="Zinc finger, PARP-type"/>
    <property type="match status" value="1"/>
</dbReference>
<dbReference type="Pfam" id="PF08797">
    <property type="entry name" value="HIRAN"/>
    <property type="match status" value="1"/>
</dbReference>
<dbReference type="InterPro" id="IPR013083">
    <property type="entry name" value="Znf_RING/FYVE/PHD"/>
</dbReference>
<dbReference type="CDD" id="cd18793">
    <property type="entry name" value="SF2_C_SNF"/>
    <property type="match status" value="1"/>
</dbReference>
<dbReference type="SUPFAM" id="SSF57850">
    <property type="entry name" value="RING/U-box"/>
    <property type="match status" value="1"/>
</dbReference>
<accession>A0A7R9Y7S4</accession>
<proteinExistence type="inferred from homology"/>
<dbReference type="SUPFAM" id="SSF52540">
    <property type="entry name" value="P-loop containing nucleoside triphosphate hydrolases"/>
    <property type="match status" value="3"/>
</dbReference>
<gene>
    <name evidence="17" type="ORF">PCOL08062_LOCUS11240</name>
</gene>
<dbReference type="InterPro" id="IPR000330">
    <property type="entry name" value="SNF2_N"/>
</dbReference>
<dbReference type="AlphaFoldDB" id="A0A7R9Y7S4"/>
<evidence type="ECO:0000256" key="5">
    <source>
        <dbReference type="ARBA" id="ARBA00022771"/>
    </source>
</evidence>
<evidence type="ECO:0000256" key="10">
    <source>
        <dbReference type="ARBA" id="ARBA00023242"/>
    </source>
</evidence>
<keyword evidence="3" id="KW-0479">Metal-binding</keyword>
<dbReference type="InterPro" id="IPR017907">
    <property type="entry name" value="Znf_RING_CS"/>
</dbReference>
<dbReference type="Gene3D" id="3.30.40.10">
    <property type="entry name" value="Zinc/RING finger domain, C3HC4 (zinc finger)"/>
    <property type="match status" value="1"/>
</dbReference>
<dbReference type="SMART" id="SM00513">
    <property type="entry name" value="SAP"/>
    <property type="match status" value="2"/>
</dbReference>
<dbReference type="SMART" id="SM01336">
    <property type="entry name" value="zf-PARP"/>
    <property type="match status" value="1"/>
</dbReference>
<reference evidence="17" key="1">
    <citation type="submission" date="2021-01" db="EMBL/GenBank/DDBJ databases">
        <authorList>
            <person name="Corre E."/>
            <person name="Pelletier E."/>
            <person name="Niang G."/>
            <person name="Scheremetjew M."/>
            <person name="Finn R."/>
            <person name="Kale V."/>
            <person name="Holt S."/>
            <person name="Cochrane G."/>
            <person name="Meng A."/>
            <person name="Brown T."/>
            <person name="Cohen L."/>
        </authorList>
    </citation>
    <scope>NUCLEOTIDE SEQUENCE</scope>
    <source>
        <strain evidence="17">CCMP1413</strain>
    </source>
</reference>
<dbReference type="InterPro" id="IPR001510">
    <property type="entry name" value="Znf_PARP"/>
</dbReference>
<dbReference type="SUPFAM" id="SSF57716">
    <property type="entry name" value="Glucocorticoid receptor-like (DNA-binding domain)"/>
    <property type="match status" value="1"/>
</dbReference>
<dbReference type="Pfam" id="PF00271">
    <property type="entry name" value="Helicase_C"/>
    <property type="match status" value="1"/>
</dbReference>
<evidence type="ECO:0000313" key="17">
    <source>
        <dbReference type="EMBL" id="CAD8249575.1"/>
    </source>
</evidence>
<evidence type="ECO:0000259" key="13">
    <source>
        <dbReference type="PROSITE" id="PS50064"/>
    </source>
</evidence>
<dbReference type="InterPro" id="IPR014001">
    <property type="entry name" value="Helicase_ATP-bd"/>
</dbReference>
<feature type="domain" description="RING-type" evidence="14">
    <location>
        <begin position="967"/>
        <end position="1015"/>
    </location>
</feature>
<dbReference type="GO" id="GO:0005634">
    <property type="term" value="C:nucleus"/>
    <property type="evidence" value="ECO:0007669"/>
    <property type="project" value="UniProtKB-SubCell"/>
</dbReference>
<keyword evidence="9" id="KW-0067">ATP-binding</keyword>
<dbReference type="GO" id="GO:0016818">
    <property type="term" value="F:hydrolase activity, acting on acid anhydrides, in phosphorus-containing anhydrides"/>
    <property type="evidence" value="ECO:0007669"/>
    <property type="project" value="InterPro"/>
</dbReference>
<dbReference type="GO" id="GO:0006281">
    <property type="term" value="P:DNA repair"/>
    <property type="evidence" value="ECO:0007669"/>
    <property type="project" value="TreeGrafter"/>
</dbReference>
<evidence type="ECO:0000256" key="8">
    <source>
        <dbReference type="ARBA" id="ARBA00022833"/>
    </source>
</evidence>
<dbReference type="InterPro" id="IPR014905">
    <property type="entry name" value="HIRAN"/>
</dbReference>
<evidence type="ECO:0000256" key="4">
    <source>
        <dbReference type="ARBA" id="ARBA00022741"/>
    </source>
</evidence>
<evidence type="ECO:0000256" key="7">
    <source>
        <dbReference type="ARBA" id="ARBA00022806"/>
    </source>
</evidence>
<keyword evidence="6" id="KW-0378">Hydrolase</keyword>
<dbReference type="Pfam" id="PF00645">
    <property type="entry name" value="zf-PARP"/>
    <property type="match status" value="1"/>
</dbReference>
<keyword evidence="7" id="KW-0347">Helicase</keyword>
<feature type="domain" description="PARP-type" evidence="13">
    <location>
        <begin position="4"/>
        <end position="49"/>
    </location>
</feature>
<dbReference type="InterPro" id="IPR003034">
    <property type="entry name" value="SAP_dom"/>
</dbReference>
<comment type="similarity">
    <text evidence="2">Belongs to the SNF2/RAD54 helicase family. RAD16 subfamily.</text>
</comment>
<comment type="subcellular location">
    <subcellularLocation>
        <location evidence="1">Nucleus</location>
    </subcellularLocation>
</comment>
<evidence type="ECO:0000259" key="16">
    <source>
        <dbReference type="PROSITE" id="PS51194"/>
    </source>
</evidence>
<dbReference type="SMART" id="SM00184">
    <property type="entry name" value="RING"/>
    <property type="match status" value="1"/>
</dbReference>
<dbReference type="PROSITE" id="PS51192">
    <property type="entry name" value="HELICASE_ATP_BIND_1"/>
    <property type="match status" value="1"/>
</dbReference>
<dbReference type="Gene3D" id="3.40.50.300">
    <property type="entry name" value="P-loop containing nucleotide triphosphate hydrolases"/>
    <property type="match status" value="1"/>
</dbReference>
<keyword evidence="10" id="KW-0539">Nucleus</keyword>
<keyword evidence="8" id="KW-0862">Zinc</keyword>
<feature type="compositionally biased region" description="Pro residues" evidence="12">
    <location>
        <begin position="89"/>
        <end position="99"/>
    </location>
</feature>
<feature type="region of interest" description="Disordered" evidence="12">
    <location>
        <begin position="81"/>
        <end position="105"/>
    </location>
</feature>
<evidence type="ECO:0000256" key="12">
    <source>
        <dbReference type="SAM" id="MobiDB-lite"/>
    </source>
</evidence>
<dbReference type="InterPro" id="IPR001650">
    <property type="entry name" value="Helicase_C-like"/>
</dbReference>
<dbReference type="Gene3D" id="3.30.70.2330">
    <property type="match status" value="1"/>
</dbReference>
<evidence type="ECO:0000256" key="6">
    <source>
        <dbReference type="ARBA" id="ARBA00022801"/>
    </source>
</evidence>